<evidence type="ECO:0000259" key="2">
    <source>
        <dbReference type="PROSITE" id="PS50090"/>
    </source>
</evidence>
<feature type="region of interest" description="Disordered" evidence="1">
    <location>
        <begin position="203"/>
        <end position="224"/>
    </location>
</feature>
<dbReference type="GO" id="GO:0006355">
    <property type="term" value="P:regulation of DNA-templated transcription"/>
    <property type="evidence" value="ECO:0000318"/>
    <property type="project" value="GO_Central"/>
</dbReference>
<name>A0A9R0I907_SPIOL</name>
<dbReference type="InterPro" id="IPR044822">
    <property type="entry name" value="Myb_DNA-bind_4"/>
</dbReference>
<accession>A0A9R0I907</accession>
<dbReference type="Proteomes" id="UP000813463">
    <property type="component" value="Chromosome 5"/>
</dbReference>
<feature type="domain" description="Myb-like" evidence="2">
    <location>
        <begin position="23"/>
        <end position="112"/>
    </location>
</feature>
<dbReference type="PROSITE" id="PS50090">
    <property type="entry name" value="MYB_LIKE"/>
    <property type="match status" value="1"/>
</dbReference>
<sequence>MPMGSASNGNRIVGQDDGSITNEKGRRHPRWTRQENLTLIQAKDITENTPNKGRKISSALLGSPAGGRSSSSSSSLLFDNTEPKWVVISSYCKQQGVKRGPAQCRKRWSNLLGDFKKVKTWESNLEDKNESFWTMRNDLRKERKLPVSFDVELFKVLEGRETGAAGAISPLPLQAIATATATATATAIAAVSDDAIEFDDEEVLEEEEEDDQMLSGGETLSDVKDEGLETPAFEDIKSADNLTESPVKNFCIPEPISEQQHHQEFQEQNRNSNQDASKESWEGNSNWDSQEKVKRRRISTDDHKANCTEAQILTMLEANNKLLNAQLESLNKNWQLDREQRKESNNELKASLSKLNDVLIKIAEKL</sequence>
<dbReference type="PANTHER" id="PTHR47211:SF3">
    <property type="entry name" value="TRIHELIX TRANSCRIPTION FACTOR ASR3-LIKE"/>
    <property type="match status" value="1"/>
</dbReference>
<reference evidence="3" key="1">
    <citation type="journal article" date="2021" name="Nat. Commun.">
        <title>Genomic analyses provide insights into spinach domestication and the genetic basis of agronomic traits.</title>
        <authorList>
            <person name="Cai X."/>
            <person name="Sun X."/>
            <person name="Xu C."/>
            <person name="Sun H."/>
            <person name="Wang X."/>
            <person name="Ge C."/>
            <person name="Zhang Z."/>
            <person name="Wang Q."/>
            <person name="Fei Z."/>
            <person name="Jiao C."/>
            <person name="Wang Q."/>
        </authorList>
    </citation>
    <scope>NUCLEOTIDE SEQUENCE [LARGE SCALE GENOMIC DNA]</scope>
    <source>
        <strain evidence="3">cv. Varoflay</strain>
    </source>
</reference>
<feature type="compositionally biased region" description="Acidic residues" evidence="1">
    <location>
        <begin position="203"/>
        <end position="212"/>
    </location>
</feature>
<feature type="compositionally biased region" description="Polar residues" evidence="1">
    <location>
        <begin position="1"/>
        <end position="10"/>
    </location>
</feature>
<dbReference type="RefSeq" id="XP_021844713.2">
    <property type="nucleotide sequence ID" value="XM_021989021.2"/>
</dbReference>
<dbReference type="KEGG" id="soe:110784562"/>
<feature type="region of interest" description="Disordered" evidence="1">
    <location>
        <begin position="259"/>
        <end position="300"/>
    </location>
</feature>
<feature type="region of interest" description="Disordered" evidence="1">
    <location>
        <begin position="1"/>
        <end position="76"/>
    </location>
</feature>
<feature type="compositionally biased region" description="Low complexity" evidence="1">
    <location>
        <begin position="57"/>
        <end position="76"/>
    </location>
</feature>
<dbReference type="InterPro" id="IPR001005">
    <property type="entry name" value="SANT/Myb"/>
</dbReference>
<dbReference type="Gene3D" id="1.10.10.60">
    <property type="entry name" value="Homeodomain-like"/>
    <property type="match status" value="1"/>
</dbReference>
<dbReference type="GO" id="GO:0005634">
    <property type="term" value="C:nucleus"/>
    <property type="evidence" value="ECO:0000318"/>
    <property type="project" value="GO_Central"/>
</dbReference>
<dbReference type="PANTHER" id="PTHR47211">
    <property type="entry name" value="TRIHELIX TRANSCRIPTION FACTOR ASR3"/>
    <property type="match status" value="1"/>
</dbReference>
<dbReference type="AlphaFoldDB" id="A0A9R0I907"/>
<proteinExistence type="predicted"/>
<evidence type="ECO:0000313" key="3">
    <source>
        <dbReference type="Proteomes" id="UP000813463"/>
    </source>
</evidence>
<keyword evidence="3" id="KW-1185">Reference proteome</keyword>
<dbReference type="GeneID" id="110784562"/>
<dbReference type="Pfam" id="PF13837">
    <property type="entry name" value="Myb_DNA-bind_4"/>
    <property type="match status" value="1"/>
</dbReference>
<gene>
    <name evidence="4" type="primary">LOC110784562</name>
</gene>
<protein>
    <submittedName>
        <fullName evidence="4">Trihelix transcription factor ASR3-like</fullName>
    </submittedName>
</protein>
<reference evidence="4" key="2">
    <citation type="submission" date="2025-08" db="UniProtKB">
        <authorList>
            <consortium name="RefSeq"/>
        </authorList>
    </citation>
    <scope>IDENTIFICATION</scope>
    <source>
        <tissue evidence="4">Leaf</tissue>
    </source>
</reference>
<evidence type="ECO:0000313" key="4">
    <source>
        <dbReference type="RefSeq" id="XP_021844713.2"/>
    </source>
</evidence>
<organism evidence="3 4">
    <name type="scientific">Spinacia oleracea</name>
    <name type="common">Spinach</name>
    <dbReference type="NCBI Taxonomy" id="3562"/>
    <lineage>
        <taxon>Eukaryota</taxon>
        <taxon>Viridiplantae</taxon>
        <taxon>Streptophyta</taxon>
        <taxon>Embryophyta</taxon>
        <taxon>Tracheophyta</taxon>
        <taxon>Spermatophyta</taxon>
        <taxon>Magnoliopsida</taxon>
        <taxon>eudicotyledons</taxon>
        <taxon>Gunneridae</taxon>
        <taxon>Pentapetalae</taxon>
        <taxon>Caryophyllales</taxon>
        <taxon>Chenopodiaceae</taxon>
        <taxon>Chenopodioideae</taxon>
        <taxon>Anserineae</taxon>
        <taxon>Spinacia</taxon>
    </lineage>
</organism>
<evidence type="ECO:0000256" key="1">
    <source>
        <dbReference type="SAM" id="MobiDB-lite"/>
    </source>
</evidence>